<dbReference type="AlphaFoldDB" id="A0A2G8RZQ8"/>
<dbReference type="GO" id="GO:0005737">
    <property type="term" value="C:cytoplasm"/>
    <property type="evidence" value="ECO:0007669"/>
    <property type="project" value="TreeGrafter"/>
</dbReference>
<dbReference type="SUPFAM" id="SSF56112">
    <property type="entry name" value="Protein kinase-like (PK-like)"/>
    <property type="match status" value="1"/>
</dbReference>
<evidence type="ECO:0000256" key="10">
    <source>
        <dbReference type="RuleBase" id="RU000304"/>
    </source>
</evidence>
<feature type="region of interest" description="Disordered" evidence="11">
    <location>
        <begin position="398"/>
        <end position="428"/>
    </location>
</feature>
<evidence type="ECO:0000256" key="6">
    <source>
        <dbReference type="ARBA" id="ARBA00022840"/>
    </source>
</evidence>
<dbReference type="STRING" id="1077348.A0A2G8RZQ8"/>
<dbReference type="Pfam" id="PF00069">
    <property type="entry name" value="Pkinase"/>
    <property type="match status" value="1"/>
</dbReference>
<comment type="caution">
    <text evidence="13">The sequence shown here is derived from an EMBL/GenBank/DDBJ whole genome shotgun (WGS) entry which is preliminary data.</text>
</comment>
<dbReference type="GO" id="GO:0005634">
    <property type="term" value="C:nucleus"/>
    <property type="evidence" value="ECO:0007669"/>
    <property type="project" value="TreeGrafter"/>
</dbReference>
<accession>A0A2G8RZQ8</accession>
<sequence>MAETQKLRMPTVAGFKIFKQIGGGGFSTVYQAVHPESHRVAACKVVTITPDFSDWQMKSMEKECRVHTALKHRHILELIGAAKLTIDQAKRGGYLPAWYLLMEMAAGGDLFDKIVPDVGINEDVAHFYFCQMLAGLMYLHTEGVCHRDLKPENLLLDAAGTLKISDFGLCAVYKIAENGKVKMRMLSERCGSLPYIAPELRGTDSYEAPPIDVWGSGVILFTLLAGNTPWDEPTRGSVEFNQYVTGEAFNHRPWNRFSPEALSLITGMLDLEPSHRMTLSDVAAHPWVIRPSQLASRGPTAIAESLTEGLRSSGHMSIAEPSLSASSDSSGDTVMDDDRAPPHPAQSQFTQTLMLFSQVQGGARYRYSPHLTRFFAALLPRALLPLVQEALGDMGVKQNPPKELLVQDGEGEGEGRGRGEEEGEGEEEVPMIRMRIGTKDRRKIHMKGYVEIEEMKLVGYKGSFVVFARDTGNPLEWRAMWKTLVEHPLISPHVYRKSRA</sequence>
<dbReference type="GO" id="GO:0035861">
    <property type="term" value="C:site of double-strand break"/>
    <property type="evidence" value="ECO:0007669"/>
    <property type="project" value="TreeGrafter"/>
</dbReference>
<gene>
    <name evidence="13" type="ORF">GSI_10112</name>
</gene>
<feature type="binding site" evidence="9">
    <location>
        <position position="44"/>
    </location>
    <ligand>
        <name>ATP</name>
        <dbReference type="ChEBI" id="CHEBI:30616"/>
    </ligand>
</feature>
<evidence type="ECO:0000256" key="7">
    <source>
        <dbReference type="ARBA" id="ARBA00047899"/>
    </source>
</evidence>
<comment type="catalytic activity">
    <reaction evidence="7">
        <text>L-threonyl-[protein] + ATP = O-phospho-L-threonyl-[protein] + ADP + H(+)</text>
        <dbReference type="Rhea" id="RHEA:46608"/>
        <dbReference type="Rhea" id="RHEA-COMP:11060"/>
        <dbReference type="Rhea" id="RHEA-COMP:11605"/>
        <dbReference type="ChEBI" id="CHEBI:15378"/>
        <dbReference type="ChEBI" id="CHEBI:30013"/>
        <dbReference type="ChEBI" id="CHEBI:30616"/>
        <dbReference type="ChEBI" id="CHEBI:61977"/>
        <dbReference type="ChEBI" id="CHEBI:456216"/>
        <dbReference type="EC" id="2.7.11.1"/>
    </reaction>
</comment>
<evidence type="ECO:0000256" key="1">
    <source>
        <dbReference type="ARBA" id="ARBA00012513"/>
    </source>
</evidence>
<dbReference type="InterPro" id="IPR008271">
    <property type="entry name" value="Ser/Thr_kinase_AS"/>
</dbReference>
<comment type="catalytic activity">
    <reaction evidence="8">
        <text>L-seryl-[protein] + ATP = O-phospho-L-seryl-[protein] + ADP + H(+)</text>
        <dbReference type="Rhea" id="RHEA:17989"/>
        <dbReference type="Rhea" id="RHEA-COMP:9863"/>
        <dbReference type="Rhea" id="RHEA-COMP:11604"/>
        <dbReference type="ChEBI" id="CHEBI:15378"/>
        <dbReference type="ChEBI" id="CHEBI:29999"/>
        <dbReference type="ChEBI" id="CHEBI:30616"/>
        <dbReference type="ChEBI" id="CHEBI:83421"/>
        <dbReference type="ChEBI" id="CHEBI:456216"/>
        <dbReference type="EC" id="2.7.11.1"/>
    </reaction>
</comment>
<reference evidence="13 14" key="1">
    <citation type="journal article" date="2015" name="Sci. Rep.">
        <title>Chromosome-level genome map provides insights into diverse defense mechanisms in the medicinal fungus Ganoderma sinense.</title>
        <authorList>
            <person name="Zhu Y."/>
            <person name="Xu J."/>
            <person name="Sun C."/>
            <person name="Zhou S."/>
            <person name="Xu H."/>
            <person name="Nelson D.R."/>
            <person name="Qian J."/>
            <person name="Song J."/>
            <person name="Luo H."/>
            <person name="Xiang L."/>
            <person name="Li Y."/>
            <person name="Xu Z."/>
            <person name="Ji A."/>
            <person name="Wang L."/>
            <person name="Lu S."/>
            <person name="Hayward A."/>
            <person name="Sun W."/>
            <person name="Li X."/>
            <person name="Schwartz D.C."/>
            <person name="Wang Y."/>
            <person name="Chen S."/>
        </authorList>
    </citation>
    <scope>NUCLEOTIDE SEQUENCE [LARGE SCALE GENOMIC DNA]</scope>
    <source>
        <strain evidence="13 14">ZZ0214-1</strain>
    </source>
</reference>
<evidence type="ECO:0000256" key="8">
    <source>
        <dbReference type="ARBA" id="ARBA00048679"/>
    </source>
</evidence>
<dbReference type="Gene3D" id="1.10.510.10">
    <property type="entry name" value="Transferase(Phosphotransferase) domain 1"/>
    <property type="match status" value="1"/>
</dbReference>
<protein>
    <recommendedName>
        <fullName evidence="1">non-specific serine/threonine protein kinase</fullName>
        <ecNumber evidence="1">2.7.11.1</ecNumber>
    </recommendedName>
</protein>
<evidence type="ECO:0000256" key="3">
    <source>
        <dbReference type="ARBA" id="ARBA00022679"/>
    </source>
</evidence>
<evidence type="ECO:0000313" key="13">
    <source>
        <dbReference type="EMBL" id="PIL26974.1"/>
    </source>
</evidence>
<evidence type="ECO:0000256" key="11">
    <source>
        <dbReference type="SAM" id="MobiDB-lite"/>
    </source>
</evidence>
<keyword evidence="3" id="KW-0808">Transferase</keyword>
<dbReference type="Proteomes" id="UP000230002">
    <property type="component" value="Unassembled WGS sequence"/>
</dbReference>
<feature type="domain" description="Protein kinase" evidence="12">
    <location>
        <begin position="15"/>
        <end position="288"/>
    </location>
</feature>
<dbReference type="GO" id="GO:0007095">
    <property type="term" value="P:mitotic G2 DNA damage checkpoint signaling"/>
    <property type="evidence" value="ECO:0007669"/>
    <property type="project" value="TreeGrafter"/>
</dbReference>
<evidence type="ECO:0000259" key="12">
    <source>
        <dbReference type="PROSITE" id="PS50011"/>
    </source>
</evidence>
<evidence type="ECO:0000256" key="4">
    <source>
        <dbReference type="ARBA" id="ARBA00022741"/>
    </source>
</evidence>
<dbReference type="InterPro" id="IPR000719">
    <property type="entry name" value="Prot_kinase_dom"/>
</dbReference>
<proteinExistence type="inferred from homology"/>
<organism evidence="13 14">
    <name type="scientific">Ganoderma sinense ZZ0214-1</name>
    <dbReference type="NCBI Taxonomy" id="1077348"/>
    <lineage>
        <taxon>Eukaryota</taxon>
        <taxon>Fungi</taxon>
        <taxon>Dikarya</taxon>
        <taxon>Basidiomycota</taxon>
        <taxon>Agaricomycotina</taxon>
        <taxon>Agaricomycetes</taxon>
        <taxon>Polyporales</taxon>
        <taxon>Polyporaceae</taxon>
        <taxon>Ganoderma</taxon>
    </lineage>
</organism>
<keyword evidence="2 10" id="KW-0723">Serine/threonine-protein kinase</keyword>
<dbReference type="GO" id="GO:0005524">
    <property type="term" value="F:ATP binding"/>
    <property type="evidence" value="ECO:0007669"/>
    <property type="project" value="UniProtKB-UniRule"/>
</dbReference>
<comment type="similarity">
    <text evidence="10">Belongs to the protein kinase superfamily.</text>
</comment>
<dbReference type="GO" id="GO:0004674">
    <property type="term" value="F:protein serine/threonine kinase activity"/>
    <property type="evidence" value="ECO:0007669"/>
    <property type="project" value="UniProtKB-KW"/>
</dbReference>
<dbReference type="PROSITE" id="PS00107">
    <property type="entry name" value="PROTEIN_KINASE_ATP"/>
    <property type="match status" value="1"/>
</dbReference>
<evidence type="ECO:0000256" key="2">
    <source>
        <dbReference type="ARBA" id="ARBA00022527"/>
    </source>
</evidence>
<name>A0A2G8RZQ8_9APHY</name>
<keyword evidence="6 9" id="KW-0067">ATP-binding</keyword>
<dbReference type="PROSITE" id="PS50011">
    <property type="entry name" value="PROTEIN_KINASE_DOM"/>
    <property type="match status" value="1"/>
</dbReference>
<feature type="region of interest" description="Disordered" evidence="11">
    <location>
        <begin position="313"/>
        <end position="345"/>
    </location>
</feature>
<dbReference type="PANTHER" id="PTHR43895">
    <property type="entry name" value="CALCIUM/CALMODULIN-DEPENDENT PROTEIN KINASE KINASE-RELATED"/>
    <property type="match status" value="1"/>
</dbReference>
<keyword evidence="4 9" id="KW-0547">Nucleotide-binding</keyword>
<dbReference type="PANTHER" id="PTHR43895:SF32">
    <property type="entry name" value="SERINE_THREONINE-PROTEIN KINASE CHK1"/>
    <property type="match status" value="1"/>
</dbReference>
<dbReference type="InterPro" id="IPR011009">
    <property type="entry name" value="Kinase-like_dom_sf"/>
</dbReference>
<dbReference type="EMBL" id="AYKW01000034">
    <property type="protein sequence ID" value="PIL26974.1"/>
    <property type="molecule type" value="Genomic_DNA"/>
</dbReference>
<keyword evidence="14" id="KW-1185">Reference proteome</keyword>
<feature type="compositionally biased region" description="Low complexity" evidence="11">
    <location>
        <begin position="317"/>
        <end position="330"/>
    </location>
</feature>
<dbReference type="InterPro" id="IPR017441">
    <property type="entry name" value="Protein_kinase_ATP_BS"/>
</dbReference>
<evidence type="ECO:0000256" key="9">
    <source>
        <dbReference type="PROSITE-ProRule" id="PRU10141"/>
    </source>
</evidence>
<keyword evidence="5" id="KW-0418">Kinase</keyword>
<dbReference type="FunFam" id="1.10.510.10:FF:000571">
    <property type="entry name" value="Maternal embryonic leucine zipper kinase"/>
    <property type="match status" value="1"/>
</dbReference>
<dbReference type="PROSITE" id="PS00108">
    <property type="entry name" value="PROTEIN_KINASE_ST"/>
    <property type="match status" value="1"/>
</dbReference>
<dbReference type="OrthoDB" id="539158at2759"/>
<dbReference type="SMART" id="SM00220">
    <property type="entry name" value="S_TKc"/>
    <property type="match status" value="1"/>
</dbReference>
<evidence type="ECO:0000313" key="14">
    <source>
        <dbReference type="Proteomes" id="UP000230002"/>
    </source>
</evidence>
<evidence type="ECO:0000256" key="5">
    <source>
        <dbReference type="ARBA" id="ARBA00022777"/>
    </source>
</evidence>
<dbReference type="EC" id="2.7.11.1" evidence="1"/>